<organism evidence="7 8">
    <name type="scientific">Prymnesium parvum</name>
    <name type="common">Toxic golden alga</name>
    <dbReference type="NCBI Taxonomy" id="97485"/>
    <lineage>
        <taxon>Eukaryota</taxon>
        <taxon>Haptista</taxon>
        <taxon>Haptophyta</taxon>
        <taxon>Prymnesiophyceae</taxon>
        <taxon>Prymnesiales</taxon>
        <taxon>Prymnesiaceae</taxon>
        <taxon>Prymnesium</taxon>
    </lineage>
</organism>
<evidence type="ECO:0000259" key="6">
    <source>
        <dbReference type="Pfam" id="PF02902"/>
    </source>
</evidence>
<reference evidence="7 8" key="1">
    <citation type="journal article" date="2024" name="Science">
        <title>Giant polyketide synthase enzymes in the biosynthesis of giant marine polyether toxins.</title>
        <authorList>
            <person name="Fallon T.R."/>
            <person name="Shende V.V."/>
            <person name="Wierzbicki I.H."/>
            <person name="Pendleton A.L."/>
            <person name="Watervoot N.F."/>
            <person name="Auber R.P."/>
            <person name="Gonzalez D.J."/>
            <person name="Wisecaver J.H."/>
            <person name="Moore B.S."/>
        </authorList>
    </citation>
    <scope>NUCLEOTIDE SEQUENCE [LARGE SCALE GENOMIC DNA]</scope>
    <source>
        <strain evidence="7 8">12B1</strain>
    </source>
</reference>
<dbReference type="Gene3D" id="3.40.395.10">
    <property type="entry name" value="Adenoviral Proteinase, Chain A"/>
    <property type="match status" value="1"/>
</dbReference>
<evidence type="ECO:0000256" key="5">
    <source>
        <dbReference type="SAM" id="SignalP"/>
    </source>
</evidence>
<accession>A0AB34KAS3</accession>
<evidence type="ECO:0000313" key="7">
    <source>
        <dbReference type="EMBL" id="KAL1530497.1"/>
    </source>
</evidence>
<dbReference type="Proteomes" id="UP001515480">
    <property type="component" value="Unassembled WGS sequence"/>
</dbReference>
<sequence length="259" mass="28179">MSCTETRCRQRNGFDCGVFALLCLSRLVASAPNDDVRQENMPSFRIHIAAELADFMHDASTAANATITDSAAIAADTATTAAARAAKPTTAATTTDACAAVAHARRNALRSGAHAPAAANRQTGIRRSSRGEMEEEAQAELMAKVSLLEMRLQEEKEHDELLHHHRRLEVQRAYERRKNEELTATIAFLEAKVEKLAAGPTRADKAIDSEPTMSVRVAELAAHVVDLEVKTPVILPEMYLARAAGEARRFQAVSNTVSY</sequence>
<evidence type="ECO:0000256" key="3">
    <source>
        <dbReference type="ARBA" id="ARBA00022801"/>
    </source>
</evidence>
<evidence type="ECO:0000313" key="8">
    <source>
        <dbReference type="Proteomes" id="UP001515480"/>
    </source>
</evidence>
<dbReference type="InterPro" id="IPR003653">
    <property type="entry name" value="Peptidase_C48_C"/>
</dbReference>
<name>A0AB34KAS3_PRYPA</name>
<dbReference type="Pfam" id="PF02902">
    <property type="entry name" value="Peptidase_C48"/>
    <property type="match status" value="1"/>
</dbReference>
<comment type="caution">
    <text evidence="7">The sequence shown here is derived from an EMBL/GenBank/DDBJ whole genome shotgun (WGS) entry which is preliminary data.</text>
</comment>
<feature type="domain" description="Ubiquitin-like protease family profile" evidence="6">
    <location>
        <begin position="8"/>
        <end position="52"/>
    </location>
</feature>
<feature type="signal peptide" evidence="5">
    <location>
        <begin position="1"/>
        <end position="30"/>
    </location>
</feature>
<proteinExistence type="inferred from homology"/>
<evidence type="ECO:0000256" key="1">
    <source>
        <dbReference type="ARBA" id="ARBA00005234"/>
    </source>
</evidence>
<dbReference type="AlphaFoldDB" id="A0AB34KAS3"/>
<evidence type="ECO:0000256" key="4">
    <source>
        <dbReference type="SAM" id="MobiDB-lite"/>
    </source>
</evidence>
<dbReference type="GO" id="GO:0008234">
    <property type="term" value="F:cysteine-type peptidase activity"/>
    <property type="evidence" value="ECO:0007669"/>
    <property type="project" value="InterPro"/>
</dbReference>
<dbReference type="SUPFAM" id="SSF54001">
    <property type="entry name" value="Cysteine proteinases"/>
    <property type="match status" value="1"/>
</dbReference>
<keyword evidence="5" id="KW-0732">Signal</keyword>
<feature type="region of interest" description="Disordered" evidence="4">
    <location>
        <begin position="110"/>
        <end position="131"/>
    </location>
</feature>
<dbReference type="GO" id="GO:0006508">
    <property type="term" value="P:proteolysis"/>
    <property type="evidence" value="ECO:0007669"/>
    <property type="project" value="UniProtKB-KW"/>
</dbReference>
<keyword evidence="2" id="KW-0645">Protease</keyword>
<gene>
    <name evidence="7" type="ORF">AB1Y20_001398</name>
</gene>
<dbReference type="EMBL" id="JBGBPQ010000001">
    <property type="protein sequence ID" value="KAL1530497.1"/>
    <property type="molecule type" value="Genomic_DNA"/>
</dbReference>
<feature type="chain" id="PRO_5044263696" description="Ubiquitin-like protease family profile domain-containing protein" evidence="5">
    <location>
        <begin position="31"/>
        <end position="259"/>
    </location>
</feature>
<dbReference type="InterPro" id="IPR038765">
    <property type="entry name" value="Papain-like_cys_pep_sf"/>
</dbReference>
<evidence type="ECO:0000256" key="2">
    <source>
        <dbReference type="ARBA" id="ARBA00022670"/>
    </source>
</evidence>
<keyword evidence="8" id="KW-1185">Reference proteome</keyword>
<protein>
    <recommendedName>
        <fullName evidence="6">Ubiquitin-like protease family profile domain-containing protein</fullName>
    </recommendedName>
</protein>
<keyword evidence="3" id="KW-0378">Hydrolase</keyword>
<comment type="similarity">
    <text evidence="1">Belongs to the peptidase C48 family.</text>
</comment>